<sequence>MAGTKKKKGTASTSTPPNDPKPAPVDNDDSNGSESDDEEPVKGKAKGKKRGNACHFQGQRFEFMKEQWPVYMTASEARKGSGKGSGNQSALEDFWRTFFAQWWKKFPWRLELNEEPDPDAEPVEEKDEDMSEKDLDAKGDKQRQLKKKIKGWFNRQRPTSTSIRSNPFFPWLSRLRAIQESSSPRRASEAQYLMQHEKYKKAFEKRFKKEHPTPPKEQRLALQVALATKMLAELSQEDQAALREQRDKEHEIALKEYEEAVEGLPSVDPDVQQECRNTMAAVLGPLLGGLKAYTGYTFNVLAARVGEGGNFDVASVNLGDVNGESWVDWNTDDYREVLTRFLKFVLQVEVEAGKNISNASVAEAVNAFCPPARAAAMTTGTAATHGSSSTTSKAPAKKPAAKKAATQSPAGNAGGVAAPPVHLLNEDLIQITPEPSMENGLVDLPPLDDDDDDNRLIMSGVLSSSSASAVPTPAVLTPAVPIPPVPTPAVAISTPAVAVSTPAVAVSTPAVAVSTPAVAVSTPAVSTAAVPTPAAIPETLKTWGLSHMSPALRAELLALELPQRNIRVRMLQRMGRDDLQREINAANNRVRNRDMGLVTTAAFVGMRPPKRAAEEEGNGTKRKRAKKGKGRKKKQTARVLGAGSEADWNPG</sequence>
<organism evidence="2 3">
    <name type="scientific">Roridomyces roridus</name>
    <dbReference type="NCBI Taxonomy" id="1738132"/>
    <lineage>
        <taxon>Eukaryota</taxon>
        <taxon>Fungi</taxon>
        <taxon>Dikarya</taxon>
        <taxon>Basidiomycota</taxon>
        <taxon>Agaricomycotina</taxon>
        <taxon>Agaricomycetes</taxon>
        <taxon>Agaricomycetidae</taxon>
        <taxon>Agaricales</taxon>
        <taxon>Marasmiineae</taxon>
        <taxon>Mycenaceae</taxon>
        <taxon>Roridomyces</taxon>
    </lineage>
</organism>
<feature type="compositionally biased region" description="Basic residues" evidence="1">
    <location>
        <begin position="620"/>
        <end position="636"/>
    </location>
</feature>
<feature type="compositionally biased region" description="Low complexity" evidence="1">
    <location>
        <begin position="402"/>
        <end position="417"/>
    </location>
</feature>
<feature type="compositionally biased region" description="Basic residues" evidence="1">
    <location>
        <begin position="43"/>
        <end position="52"/>
    </location>
</feature>
<evidence type="ECO:0000313" key="3">
    <source>
        <dbReference type="Proteomes" id="UP001221142"/>
    </source>
</evidence>
<protein>
    <submittedName>
        <fullName evidence="2">Uncharacterized protein</fullName>
    </submittedName>
</protein>
<accession>A0AAD7B099</accession>
<feature type="compositionally biased region" description="Basic and acidic residues" evidence="1">
    <location>
        <begin position="132"/>
        <end position="141"/>
    </location>
</feature>
<dbReference type="Proteomes" id="UP001221142">
    <property type="component" value="Unassembled WGS sequence"/>
</dbReference>
<proteinExistence type="predicted"/>
<feature type="compositionally biased region" description="Low complexity" evidence="1">
    <location>
        <begin position="380"/>
        <end position="394"/>
    </location>
</feature>
<dbReference type="EMBL" id="JARKIF010000061">
    <property type="protein sequence ID" value="KAJ7606239.1"/>
    <property type="molecule type" value="Genomic_DNA"/>
</dbReference>
<comment type="caution">
    <text evidence="2">The sequence shown here is derived from an EMBL/GenBank/DDBJ whole genome shotgun (WGS) entry which is preliminary data.</text>
</comment>
<feature type="compositionally biased region" description="Acidic residues" evidence="1">
    <location>
        <begin position="113"/>
        <end position="131"/>
    </location>
</feature>
<gene>
    <name evidence="2" type="ORF">FB45DRAFT_878735</name>
</gene>
<dbReference type="AlphaFoldDB" id="A0AAD7B099"/>
<feature type="compositionally biased region" description="Acidic residues" evidence="1">
    <location>
        <begin position="26"/>
        <end position="39"/>
    </location>
</feature>
<reference evidence="2" key="1">
    <citation type="submission" date="2023-03" db="EMBL/GenBank/DDBJ databases">
        <title>Massive genome expansion in bonnet fungi (Mycena s.s.) driven by repeated elements and novel gene families across ecological guilds.</title>
        <authorList>
            <consortium name="Lawrence Berkeley National Laboratory"/>
            <person name="Harder C.B."/>
            <person name="Miyauchi S."/>
            <person name="Viragh M."/>
            <person name="Kuo A."/>
            <person name="Thoen E."/>
            <person name="Andreopoulos B."/>
            <person name="Lu D."/>
            <person name="Skrede I."/>
            <person name="Drula E."/>
            <person name="Henrissat B."/>
            <person name="Morin E."/>
            <person name="Kohler A."/>
            <person name="Barry K."/>
            <person name="LaButti K."/>
            <person name="Morin E."/>
            <person name="Salamov A."/>
            <person name="Lipzen A."/>
            <person name="Mereny Z."/>
            <person name="Hegedus B."/>
            <person name="Baldrian P."/>
            <person name="Stursova M."/>
            <person name="Weitz H."/>
            <person name="Taylor A."/>
            <person name="Grigoriev I.V."/>
            <person name="Nagy L.G."/>
            <person name="Martin F."/>
            <person name="Kauserud H."/>
        </authorList>
    </citation>
    <scope>NUCLEOTIDE SEQUENCE</scope>
    <source>
        <strain evidence="2">9284</strain>
    </source>
</reference>
<feature type="region of interest" description="Disordered" evidence="1">
    <location>
        <begin position="607"/>
        <end position="651"/>
    </location>
</feature>
<feature type="region of interest" description="Disordered" evidence="1">
    <location>
        <begin position="113"/>
        <end position="141"/>
    </location>
</feature>
<evidence type="ECO:0000256" key="1">
    <source>
        <dbReference type="SAM" id="MobiDB-lite"/>
    </source>
</evidence>
<keyword evidence="3" id="KW-1185">Reference proteome</keyword>
<feature type="region of interest" description="Disordered" evidence="1">
    <location>
        <begin position="1"/>
        <end position="54"/>
    </location>
</feature>
<evidence type="ECO:0000313" key="2">
    <source>
        <dbReference type="EMBL" id="KAJ7606239.1"/>
    </source>
</evidence>
<feature type="region of interest" description="Disordered" evidence="1">
    <location>
        <begin position="380"/>
        <end position="417"/>
    </location>
</feature>
<name>A0AAD7B099_9AGAR</name>